<keyword evidence="2" id="KW-1185">Reference proteome</keyword>
<dbReference type="Proteomes" id="UP000585665">
    <property type="component" value="Unassembled WGS sequence"/>
</dbReference>
<proteinExistence type="predicted"/>
<dbReference type="AlphaFoldDB" id="A0A850PA06"/>
<accession>A0A850PA06</accession>
<protein>
    <submittedName>
        <fullName evidence="1">Uncharacterized protein</fullName>
    </submittedName>
</protein>
<gene>
    <name evidence="1" type="ORF">HUK82_02205</name>
</gene>
<evidence type="ECO:0000313" key="2">
    <source>
        <dbReference type="Proteomes" id="UP000585665"/>
    </source>
</evidence>
<organism evidence="1 2">
    <name type="scientific">Ameyamaea chiangmaiensis</name>
    <dbReference type="NCBI Taxonomy" id="442969"/>
    <lineage>
        <taxon>Bacteria</taxon>
        <taxon>Pseudomonadati</taxon>
        <taxon>Pseudomonadota</taxon>
        <taxon>Alphaproteobacteria</taxon>
        <taxon>Acetobacterales</taxon>
        <taxon>Acetobacteraceae</taxon>
        <taxon>Ameyamaea</taxon>
    </lineage>
</organism>
<sequence>MSERKSLLREAYAACSRHADAKHKAEGVVLGMQVERAGLQYDLADALGMITKHDDVPSFESMLTRIRELRLTLKRREVAP</sequence>
<name>A0A850PA06_9PROT</name>
<dbReference type="RefSeq" id="WP_176612398.1">
    <property type="nucleotide sequence ID" value="NZ_JABXXR010000007.1"/>
</dbReference>
<comment type="caution">
    <text evidence="1">The sequence shown here is derived from an EMBL/GenBank/DDBJ whole genome shotgun (WGS) entry which is preliminary data.</text>
</comment>
<evidence type="ECO:0000313" key="1">
    <source>
        <dbReference type="EMBL" id="NVN39380.1"/>
    </source>
</evidence>
<dbReference type="EMBL" id="JABXXR010000007">
    <property type="protein sequence ID" value="NVN39380.1"/>
    <property type="molecule type" value="Genomic_DNA"/>
</dbReference>
<reference evidence="1 2" key="1">
    <citation type="submission" date="2020-06" db="EMBL/GenBank/DDBJ databases">
        <title>Description of novel acetic acid bacteria.</title>
        <authorList>
            <person name="Sombolestani A."/>
        </authorList>
    </citation>
    <scope>NUCLEOTIDE SEQUENCE [LARGE SCALE GENOMIC DNA]</scope>
    <source>
        <strain evidence="1 2">LMG 27010</strain>
    </source>
</reference>